<comment type="function">
    <text evidence="4">Formation of pseudouridine at positions 38, 39 and 40 in the anticodon stem and loop of transfer RNAs.</text>
</comment>
<feature type="binding site" evidence="4 6">
    <location>
        <position position="110"/>
    </location>
    <ligand>
        <name>substrate</name>
    </ligand>
</feature>
<feature type="domain" description="Pseudouridine synthase I TruA alpha/beta" evidence="8">
    <location>
        <begin position="142"/>
        <end position="236"/>
    </location>
</feature>
<dbReference type="Gene3D" id="3.30.70.580">
    <property type="entry name" value="Pseudouridine synthase I, catalytic domain, N-terminal subdomain"/>
    <property type="match status" value="1"/>
</dbReference>
<comment type="catalytic activity">
    <reaction evidence="4 7">
        <text>uridine(38/39/40) in tRNA = pseudouridine(38/39/40) in tRNA</text>
        <dbReference type="Rhea" id="RHEA:22376"/>
        <dbReference type="Rhea" id="RHEA-COMP:10085"/>
        <dbReference type="Rhea" id="RHEA-COMP:10087"/>
        <dbReference type="ChEBI" id="CHEBI:65314"/>
        <dbReference type="ChEBI" id="CHEBI:65315"/>
        <dbReference type="EC" id="5.4.99.12"/>
    </reaction>
</comment>
<dbReference type="AlphaFoldDB" id="A0A4U2Z803"/>
<dbReference type="FunFam" id="3.30.70.580:FF:000001">
    <property type="entry name" value="tRNA pseudouridine synthase A"/>
    <property type="match status" value="1"/>
</dbReference>
<comment type="similarity">
    <text evidence="1 4 7">Belongs to the tRNA pseudouridine synthase TruA family.</text>
</comment>
<evidence type="ECO:0000313" key="10">
    <source>
        <dbReference type="Proteomes" id="UP000309561"/>
    </source>
</evidence>
<evidence type="ECO:0000256" key="7">
    <source>
        <dbReference type="RuleBase" id="RU003792"/>
    </source>
</evidence>
<dbReference type="OrthoDB" id="9811823at2"/>
<keyword evidence="3 4" id="KW-0413">Isomerase</keyword>
<dbReference type="Gene3D" id="3.30.70.660">
    <property type="entry name" value="Pseudouridine synthase I, catalytic domain, C-terminal subdomain"/>
    <property type="match status" value="1"/>
</dbReference>
<dbReference type="HAMAP" id="MF_00171">
    <property type="entry name" value="TruA"/>
    <property type="match status" value="1"/>
</dbReference>
<protein>
    <recommendedName>
        <fullName evidence="4">tRNA pseudouridine synthase A</fullName>
        <ecNumber evidence="4">5.4.99.12</ecNumber>
    </recommendedName>
    <alternativeName>
        <fullName evidence="4">tRNA pseudouridine(38-40) synthase</fullName>
    </alternativeName>
    <alternativeName>
        <fullName evidence="4">tRNA pseudouridylate synthase I</fullName>
    </alternativeName>
    <alternativeName>
        <fullName evidence="4">tRNA-uridine isomerase I</fullName>
    </alternativeName>
</protein>
<dbReference type="CDD" id="cd02570">
    <property type="entry name" value="PseudoU_synth_EcTruA"/>
    <property type="match status" value="1"/>
</dbReference>
<dbReference type="NCBIfam" id="TIGR00071">
    <property type="entry name" value="hisT_truA"/>
    <property type="match status" value="1"/>
</dbReference>
<evidence type="ECO:0000256" key="3">
    <source>
        <dbReference type="ARBA" id="ARBA00023235"/>
    </source>
</evidence>
<comment type="caution">
    <text evidence="4">Lacks conserved residue(s) required for the propagation of feature annotation.</text>
</comment>
<dbReference type="InterPro" id="IPR020095">
    <property type="entry name" value="PsdUridine_synth_TruA_C"/>
</dbReference>
<name>A0A4U2Z803_9BACT</name>
<evidence type="ECO:0000256" key="4">
    <source>
        <dbReference type="HAMAP-Rule" id="MF_00171"/>
    </source>
</evidence>
<dbReference type="InterPro" id="IPR020097">
    <property type="entry name" value="PsdUridine_synth_TruA_a/b_dom"/>
</dbReference>
<keyword evidence="10" id="KW-1185">Reference proteome</keyword>
<evidence type="ECO:0000259" key="8">
    <source>
        <dbReference type="Pfam" id="PF01416"/>
    </source>
</evidence>
<sequence>MRCALVIAYNGTDFLGSQTQKSSKNTILGELEHVLSQINIDSKVVASGRTDRGVHATGQVCHIDLPLFWSDLDKLKKVLNKMLSASILVKSAKAVDDNFHARYSAKKRVYRYIIKESSKNPFEDNFVTLFKSVDFSKLKQNIKLFIGEHDFKFFMKSGSDVKSTRRSIYKAFAYRYKGYIILNFEANGFLRSQIRMMVGALLALDEAEIKEQLLCKKNQKIRPAKSNGLYLAKIKY</sequence>
<proteinExistence type="inferred from homology"/>
<evidence type="ECO:0000256" key="2">
    <source>
        <dbReference type="ARBA" id="ARBA00022694"/>
    </source>
</evidence>
<evidence type="ECO:0000313" key="9">
    <source>
        <dbReference type="EMBL" id="TKI70417.1"/>
    </source>
</evidence>
<accession>A0A4U2Z803</accession>
<dbReference type="EMBL" id="SZPX01000002">
    <property type="protein sequence ID" value="TKI70417.1"/>
    <property type="molecule type" value="Genomic_DNA"/>
</dbReference>
<dbReference type="InterPro" id="IPR020103">
    <property type="entry name" value="PsdUridine_synth_cat_dom_sf"/>
</dbReference>
<gene>
    <name evidence="4 9" type="primary">truA</name>
    <name evidence="9" type="ORF">FCU45_03795</name>
</gene>
<comment type="caution">
    <text evidence="9">The sequence shown here is derived from an EMBL/GenBank/DDBJ whole genome shotgun (WGS) entry which is preliminary data.</text>
</comment>
<comment type="subunit">
    <text evidence="4">Homodimer.</text>
</comment>
<organism evidence="9 10">
    <name type="scientific">Sulfurimonas crateris</name>
    <dbReference type="NCBI Taxonomy" id="2574727"/>
    <lineage>
        <taxon>Bacteria</taxon>
        <taxon>Pseudomonadati</taxon>
        <taxon>Campylobacterota</taxon>
        <taxon>Epsilonproteobacteria</taxon>
        <taxon>Campylobacterales</taxon>
        <taxon>Sulfurimonadaceae</taxon>
        <taxon>Sulfurimonas</taxon>
    </lineage>
</organism>
<keyword evidence="2 4" id="KW-0819">tRNA processing</keyword>
<dbReference type="RefSeq" id="WP_137012440.1">
    <property type="nucleotide sequence ID" value="NZ_SZPX01000002.1"/>
</dbReference>
<reference evidence="9 10" key="1">
    <citation type="submission" date="2019-04" db="EMBL/GenBank/DDBJ databases">
        <title>Sulfurimonas crateris sp. nov. a facultative anaerobic sulfur-oxidizing chemolithautotrophic bacterium isolated from a terrestrial mud vulcano.</title>
        <authorList>
            <person name="Ratnikova N.M."/>
            <person name="Slobodkin A.I."/>
            <person name="Merkel A.Y."/>
            <person name="Novikov A."/>
            <person name="Bonch-Osmolovskaya E.A."/>
            <person name="Slobodkina G.B."/>
        </authorList>
    </citation>
    <scope>NUCLEOTIDE SEQUENCE [LARGE SCALE GENOMIC DNA]</scope>
    <source>
        <strain evidence="9 10">SN118</strain>
    </source>
</reference>
<dbReference type="InterPro" id="IPR001406">
    <property type="entry name" value="PsdUridine_synth_TruA"/>
</dbReference>
<dbReference type="SUPFAM" id="SSF55120">
    <property type="entry name" value="Pseudouridine synthase"/>
    <property type="match status" value="1"/>
</dbReference>
<evidence type="ECO:0000256" key="1">
    <source>
        <dbReference type="ARBA" id="ARBA00009375"/>
    </source>
</evidence>
<dbReference type="Pfam" id="PF01416">
    <property type="entry name" value="PseudoU_synth_1"/>
    <property type="match status" value="2"/>
</dbReference>
<feature type="domain" description="Pseudouridine synthase I TruA alpha/beta" evidence="8">
    <location>
        <begin position="7"/>
        <end position="104"/>
    </location>
</feature>
<dbReference type="PANTHER" id="PTHR11142">
    <property type="entry name" value="PSEUDOURIDYLATE SYNTHASE"/>
    <property type="match status" value="1"/>
</dbReference>
<dbReference type="InterPro" id="IPR020094">
    <property type="entry name" value="TruA/RsuA/RluB/E/F_N"/>
</dbReference>
<dbReference type="GO" id="GO:0003723">
    <property type="term" value="F:RNA binding"/>
    <property type="evidence" value="ECO:0007669"/>
    <property type="project" value="InterPro"/>
</dbReference>
<dbReference type="PANTHER" id="PTHR11142:SF0">
    <property type="entry name" value="TRNA PSEUDOURIDINE SYNTHASE-LIKE 1"/>
    <property type="match status" value="1"/>
</dbReference>
<dbReference type="GO" id="GO:0160147">
    <property type="term" value="F:tRNA pseudouridine(38-40) synthase activity"/>
    <property type="evidence" value="ECO:0007669"/>
    <property type="project" value="UniProtKB-EC"/>
</dbReference>
<dbReference type="GO" id="GO:0031119">
    <property type="term" value="P:tRNA pseudouridine synthesis"/>
    <property type="evidence" value="ECO:0007669"/>
    <property type="project" value="UniProtKB-UniRule"/>
</dbReference>
<evidence type="ECO:0000256" key="6">
    <source>
        <dbReference type="PIRSR" id="PIRSR001430-2"/>
    </source>
</evidence>
<feature type="active site" description="Nucleophile" evidence="4 5">
    <location>
        <position position="51"/>
    </location>
</feature>
<dbReference type="PIRSF" id="PIRSF001430">
    <property type="entry name" value="tRNA_psdUrid_synth"/>
    <property type="match status" value="1"/>
</dbReference>
<dbReference type="EC" id="5.4.99.12" evidence="4"/>
<dbReference type="Proteomes" id="UP000309561">
    <property type="component" value="Unassembled WGS sequence"/>
</dbReference>
<evidence type="ECO:0000256" key="5">
    <source>
        <dbReference type="PIRSR" id="PIRSR001430-1"/>
    </source>
</evidence>